<gene>
    <name evidence="1" type="ORF">UFOVP1084_14</name>
    <name evidence="2" type="ORF">UFOVP1328_2</name>
    <name evidence="3" type="ORF">UFOVP1532_33</name>
</gene>
<proteinExistence type="predicted"/>
<sequence length="106" mass="11910">MPDTINPTKSLLGRPFEDGSEAGLGWHLQSNHYPPIHPDFYPAVRTGIRLGRQAVEAQEFGDHDEAELLWDTQVKLPNGATPTVRSIVEQCHLDCYLDHEYAEEAV</sequence>
<evidence type="ECO:0000313" key="1">
    <source>
        <dbReference type="EMBL" id="CAB4182705.1"/>
    </source>
</evidence>
<dbReference type="EMBL" id="LR797042">
    <property type="protein sequence ID" value="CAB4182705.1"/>
    <property type="molecule type" value="Genomic_DNA"/>
</dbReference>
<evidence type="ECO:0000313" key="2">
    <source>
        <dbReference type="EMBL" id="CAB4198904.1"/>
    </source>
</evidence>
<accession>A0A6J5S1U8</accession>
<name>A0A6J5S1U8_9CAUD</name>
<dbReference type="EMBL" id="LR797278">
    <property type="protein sequence ID" value="CAB4198904.1"/>
    <property type="molecule type" value="Genomic_DNA"/>
</dbReference>
<reference evidence="2" key="1">
    <citation type="submission" date="2020-05" db="EMBL/GenBank/DDBJ databases">
        <authorList>
            <person name="Chiriac C."/>
            <person name="Salcher M."/>
            <person name="Ghai R."/>
            <person name="Kavagutti S V."/>
        </authorList>
    </citation>
    <scope>NUCLEOTIDE SEQUENCE</scope>
</reference>
<dbReference type="EMBL" id="LR798385">
    <property type="protein sequence ID" value="CAB5228378.1"/>
    <property type="molecule type" value="Genomic_DNA"/>
</dbReference>
<protein>
    <submittedName>
        <fullName evidence="2">Uncharacterized protein</fullName>
    </submittedName>
</protein>
<organism evidence="2">
    <name type="scientific">uncultured Caudovirales phage</name>
    <dbReference type="NCBI Taxonomy" id="2100421"/>
    <lineage>
        <taxon>Viruses</taxon>
        <taxon>Duplodnaviria</taxon>
        <taxon>Heunggongvirae</taxon>
        <taxon>Uroviricota</taxon>
        <taxon>Caudoviricetes</taxon>
        <taxon>Peduoviridae</taxon>
        <taxon>Maltschvirus</taxon>
        <taxon>Maltschvirus maltsch</taxon>
    </lineage>
</organism>
<evidence type="ECO:0000313" key="3">
    <source>
        <dbReference type="EMBL" id="CAB5228378.1"/>
    </source>
</evidence>